<protein>
    <submittedName>
        <fullName evidence="2">6-phosphofructo-2-kinase fructose-2-6-bisphosphatase 1-like</fullName>
    </submittedName>
</protein>
<dbReference type="STRING" id="10195.A0A3M7QKA4"/>
<dbReference type="InterPro" id="IPR003094">
    <property type="entry name" value="6Pfruct_kin"/>
</dbReference>
<dbReference type="InterPro" id="IPR029033">
    <property type="entry name" value="His_PPase_superfam"/>
</dbReference>
<dbReference type="GO" id="GO:0005524">
    <property type="term" value="F:ATP binding"/>
    <property type="evidence" value="ECO:0007669"/>
    <property type="project" value="InterPro"/>
</dbReference>
<gene>
    <name evidence="2" type="ORF">BpHYR1_022224</name>
</gene>
<evidence type="ECO:0000256" key="1">
    <source>
        <dbReference type="ARBA" id="ARBA00008408"/>
    </source>
</evidence>
<reference evidence="2 3" key="1">
    <citation type="journal article" date="2018" name="Sci. Rep.">
        <title>Genomic signatures of local adaptation to the degree of environmental predictability in rotifers.</title>
        <authorList>
            <person name="Franch-Gras L."/>
            <person name="Hahn C."/>
            <person name="Garcia-Roger E.M."/>
            <person name="Carmona M.J."/>
            <person name="Serra M."/>
            <person name="Gomez A."/>
        </authorList>
    </citation>
    <scope>NUCLEOTIDE SEQUENCE [LARGE SCALE GENOMIC DNA]</scope>
    <source>
        <strain evidence="2">HYR1</strain>
    </source>
</reference>
<dbReference type="GO" id="GO:0003873">
    <property type="term" value="F:6-phosphofructo-2-kinase activity"/>
    <property type="evidence" value="ECO:0007669"/>
    <property type="project" value="TreeGrafter"/>
</dbReference>
<comment type="caution">
    <text evidence="2">The sequence shown here is derived from an EMBL/GenBank/DDBJ whole genome shotgun (WGS) entry which is preliminary data.</text>
</comment>
<sequence length="217" mass="25299">KRTIQTASKIEAPKEQWKALNEIYAGICEEMTYEEIASKYPDEFAMRDQDKYHYRYPNGESYQDLVQRLEPVIMELERQENVLVVCHQAVMRCILAYYMNKTSDELPYLEVPLHTVIKLSPTAYGCHVEEIKLNIDAVSTHRERPKNCKRFRSLHEALETQPQPILNTMHANSQKPKMNKGRVKITNAYDSVTDEEKDELETYDANDPINSIESLIN</sequence>
<dbReference type="SUPFAM" id="SSF53254">
    <property type="entry name" value="Phosphoglycerate mutase-like"/>
    <property type="match status" value="1"/>
</dbReference>
<comment type="similarity">
    <text evidence="1">In the C-terminal section; belongs to the phosphoglycerate mutase family.</text>
</comment>
<dbReference type="GO" id="GO:0006003">
    <property type="term" value="P:fructose 2,6-bisphosphate metabolic process"/>
    <property type="evidence" value="ECO:0007669"/>
    <property type="project" value="InterPro"/>
</dbReference>
<dbReference type="InterPro" id="IPR013078">
    <property type="entry name" value="His_Pase_superF_clade-1"/>
</dbReference>
<dbReference type="CDD" id="cd07067">
    <property type="entry name" value="HP_PGM_like"/>
    <property type="match status" value="1"/>
</dbReference>
<proteinExistence type="inferred from homology"/>
<dbReference type="Gene3D" id="3.40.50.1240">
    <property type="entry name" value="Phosphoglycerate mutase-like"/>
    <property type="match status" value="1"/>
</dbReference>
<organism evidence="2 3">
    <name type="scientific">Brachionus plicatilis</name>
    <name type="common">Marine rotifer</name>
    <name type="synonym">Brachionus muelleri</name>
    <dbReference type="NCBI Taxonomy" id="10195"/>
    <lineage>
        <taxon>Eukaryota</taxon>
        <taxon>Metazoa</taxon>
        <taxon>Spiralia</taxon>
        <taxon>Gnathifera</taxon>
        <taxon>Rotifera</taxon>
        <taxon>Eurotatoria</taxon>
        <taxon>Monogononta</taxon>
        <taxon>Pseudotrocha</taxon>
        <taxon>Ploima</taxon>
        <taxon>Brachionidae</taxon>
        <taxon>Brachionus</taxon>
    </lineage>
</organism>
<dbReference type="Proteomes" id="UP000276133">
    <property type="component" value="Unassembled WGS sequence"/>
</dbReference>
<dbReference type="OrthoDB" id="267323at2759"/>
<dbReference type="AlphaFoldDB" id="A0A3M7QKA4"/>
<dbReference type="Pfam" id="PF00300">
    <property type="entry name" value="His_Phos_1"/>
    <property type="match status" value="1"/>
</dbReference>
<evidence type="ECO:0000313" key="3">
    <source>
        <dbReference type="Proteomes" id="UP000276133"/>
    </source>
</evidence>
<evidence type="ECO:0000313" key="2">
    <source>
        <dbReference type="EMBL" id="RNA11388.1"/>
    </source>
</evidence>
<accession>A0A3M7QKA4</accession>
<dbReference type="EMBL" id="REGN01005972">
    <property type="protein sequence ID" value="RNA11388.1"/>
    <property type="molecule type" value="Genomic_DNA"/>
</dbReference>
<name>A0A3M7QKA4_BRAPC</name>
<dbReference type="PANTHER" id="PTHR10606:SF44">
    <property type="entry name" value="6-PHOSPHOFRUCTO 2-KINASE_FRUCTOSE 2,6-BISPHOSPHATASE LONG FORM"/>
    <property type="match status" value="1"/>
</dbReference>
<dbReference type="GO" id="GO:0004331">
    <property type="term" value="F:fructose-2,6-bisphosphate 2-phosphatase activity"/>
    <property type="evidence" value="ECO:0007669"/>
    <property type="project" value="TreeGrafter"/>
</dbReference>
<feature type="non-terminal residue" evidence="2">
    <location>
        <position position="1"/>
    </location>
</feature>
<dbReference type="PANTHER" id="PTHR10606">
    <property type="entry name" value="6-PHOSPHOFRUCTO-2-KINASE/FRUCTOSE-2,6-BISPHOSPHATASE"/>
    <property type="match status" value="1"/>
</dbReference>
<keyword evidence="3" id="KW-1185">Reference proteome</keyword>
<keyword evidence="2" id="KW-0418">Kinase</keyword>
<dbReference type="FunFam" id="3.40.50.1240:FF:000001">
    <property type="entry name" value="6-phosphofructo-2-kinase/fructose-2, 6-bisphosphatase 3 isoform 2"/>
    <property type="match status" value="1"/>
</dbReference>
<dbReference type="GO" id="GO:0005829">
    <property type="term" value="C:cytosol"/>
    <property type="evidence" value="ECO:0007669"/>
    <property type="project" value="TreeGrafter"/>
</dbReference>
<keyword evidence="2" id="KW-0808">Transferase</keyword>